<name>A0ABV0J9B3_9CYAN</name>
<accession>A0ABV0J9B3</accession>
<dbReference type="RefSeq" id="WP_190441804.1">
    <property type="nucleotide sequence ID" value="NZ_JAMPKM010000008.1"/>
</dbReference>
<evidence type="ECO:0000313" key="2">
    <source>
        <dbReference type="Proteomes" id="UP001464891"/>
    </source>
</evidence>
<dbReference type="EMBL" id="JAMPKM010000008">
    <property type="protein sequence ID" value="MEP0818364.1"/>
    <property type="molecule type" value="Genomic_DNA"/>
</dbReference>
<reference evidence="1 2" key="1">
    <citation type="submission" date="2022-04" db="EMBL/GenBank/DDBJ databases">
        <title>Positive selection, recombination, and allopatry shape intraspecific diversity of widespread and dominant cyanobacteria.</title>
        <authorList>
            <person name="Wei J."/>
            <person name="Shu W."/>
            <person name="Hu C."/>
        </authorList>
    </citation>
    <scope>NUCLEOTIDE SEQUENCE [LARGE SCALE GENOMIC DNA]</scope>
    <source>
        <strain evidence="1 2">GB2-A4</strain>
    </source>
</reference>
<dbReference type="Proteomes" id="UP001464891">
    <property type="component" value="Unassembled WGS sequence"/>
</dbReference>
<organism evidence="1 2">
    <name type="scientific">Trichocoleus desertorum GB2-A4</name>
    <dbReference type="NCBI Taxonomy" id="2933944"/>
    <lineage>
        <taxon>Bacteria</taxon>
        <taxon>Bacillati</taxon>
        <taxon>Cyanobacteriota</taxon>
        <taxon>Cyanophyceae</taxon>
        <taxon>Leptolyngbyales</taxon>
        <taxon>Trichocoleusaceae</taxon>
        <taxon>Trichocoleus</taxon>
    </lineage>
</organism>
<keyword evidence="2" id="KW-1185">Reference proteome</keyword>
<sequence length="123" mass="13931">MTQPSQTIQVSQQFSDEQLLAICEAADVIACQCPSYLVHLLKEVKEFHRYTHECIQTSPQDASTHDWLSAQAAQVEMMLSHIIFELLQRENLIDEQNNLDLSKMAERARAIAVQQTVGRNSCA</sequence>
<evidence type="ECO:0000313" key="1">
    <source>
        <dbReference type="EMBL" id="MEP0818364.1"/>
    </source>
</evidence>
<protein>
    <submittedName>
        <fullName evidence="1">Uncharacterized protein</fullName>
    </submittedName>
</protein>
<comment type="caution">
    <text evidence="1">The sequence shown here is derived from an EMBL/GenBank/DDBJ whole genome shotgun (WGS) entry which is preliminary data.</text>
</comment>
<proteinExistence type="predicted"/>
<gene>
    <name evidence="1" type="ORF">NC998_14785</name>
</gene>